<dbReference type="PANTHER" id="PTHR13847:SF281">
    <property type="entry name" value="FAD DEPENDENT OXIDOREDUCTASE DOMAIN-CONTAINING PROTEIN"/>
    <property type="match status" value="1"/>
</dbReference>
<gene>
    <name evidence="3" type="ORF">I593_02497</name>
</gene>
<dbReference type="GO" id="GO:0005737">
    <property type="term" value="C:cytoplasm"/>
    <property type="evidence" value="ECO:0007669"/>
    <property type="project" value="TreeGrafter"/>
</dbReference>
<feature type="domain" description="FAD dependent oxidoreductase" evidence="2">
    <location>
        <begin position="65"/>
        <end position="420"/>
    </location>
</feature>
<evidence type="ECO:0000313" key="4">
    <source>
        <dbReference type="Proteomes" id="UP000016201"/>
    </source>
</evidence>
<comment type="caution">
    <text evidence="3">The sequence shown here is derived from an EMBL/GenBank/DDBJ whole genome shotgun (WGS) entry which is preliminary data.</text>
</comment>
<dbReference type="PATRIC" id="fig|1120927.3.peg.2433"/>
<dbReference type="RefSeq" id="WP_016167537.1">
    <property type="nucleotide sequence ID" value="NZ_JHZG01000004.1"/>
</dbReference>
<sequence length="472" mass="52463">MSIEVTKPILLNDVTFKASQYQQTGKEWNWIAASRGQFEHPANYYESSLQDWHTFDVLNTNIECDVLVIGGGLLGTSTALHLAEQGVDTVLVEKNRIGSAASGRNGGQLTPGLARWEAETMAEHFSFADAKKLWHFTSTEAMSLIDSISEKYDLNLQRKRGHITAAVHSGHLDALREGMQAREYLEEKNTSMLSQDELRTHIRSENYFGGLLDHLGGHIHPLALTRGLAYGFCQNGGKIYEKTEVKSIQERGDGIYVTTLNGVIKARKSVVMAVHHASFTLLEERKQTTIPFYTYVCTTAPLELDLKALLPTDMPVYDTQFQIDYYRGVSQNRLLFGGEGTGSCWDAQQTHDYLLGRIKHVFPQLKQVEIDFVWSGKTDLTVNGATDSRKSGNKFPIYAVHGWSGHGVAQTVRIGKAIADDFCGQSDDFEMLTKIQHINIPMGRALAPIVIPIAKSMYGIGAMINPGKMVSF</sequence>
<protein>
    <recommendedName>
        <fullName evidence="2">FAD dependent oxidoreductase domain-containing protein</fullName>
    </recommendedName>
</protein>
<dbReference type="Gene3D" id="3.50.50.60">
    <property type="entry name" value="FAD/NAD(P)-binding domain"/>
    <property type="match status" value="1"/>
</dbReference>
<accession>R9AWK1</accession>
<keyword evidence="1" id="KW-0560">Oxidoreductase</keyword>
<dbReference type="InterPro" id="IPR006076">
    <property type="entry name" value="FAD-dep_OxRdtase"/>
</dbReference>
<dbReference type="Proteomes" id="UP000016201">
    <property type="component" value="Unassembled WGS sequence"/>
</dbReference>
<evidence type="ECO:0000259" key="2">
    <source>
        <dbReference type="Pfam" id="PF01266"/>
    </source>
</evidence>
<organism evidence="3 4">
    <name type="scientific">Acinetobacter tandoii DSM 14970 = CIP 107469</name>
    <dbReference type="NCBI Taxonomy" id="1120927"/>
    <lineage>
        <taxon>Bacteria</taxon>
        <taxon>Pseudomonadati</taxon>
        <taxon>Pseudomonadota</taxon>
        <taxon>Gammaproteobacteria</taxon>
        <taxon>Moraxellales</taxon>
        <taxon>Moraxellaceae</taxon>
        <taxon>Acinetobacter</taxon>
    </lineage>
</organism>
<dbReference type="OrthoDB" id="6925984at2"/>
<dbReference type="AlphaFoldDB" id="R9AWK1"/>
<evidence type="ECO:0000256" key="1">
    <source>
        <dbReference type="ARBA" id="ARBA00023002"/>
    </source>
</evidence>
<dbReference type="EMBL" id="AQFM01000039">
    <property type="protein sequence ID" value="EOR06629.1"/>
    <property type="molecule type" value="Genomic_DNA"/>
</dbReference>
<dbReference type="Pfam" id="PF01266">
    <property type="entry name" value="DAO"/>
    <property type="match status" value="1"/>
</dbReference>
<name>R9AWK1_9GAMM</name>
<dbReference type="Gene3D" id="3.30.9.10">
    <property type="entry name" value="D-Amino Acid Oxidase, subunit A, domain 2"/>
    <property type="match status" value="1"/>
</dbReference>
<keyword evidence="4" id="KW-1185">Reference proteome</keyword>
<dbReference type="InterPro" id="IPR036188">
    <property type="entry name" value="FAD/NAD-bd_sf"/>
</dbReference>
<dbReference type="GO" id="GO:0016491">
    <property type="term" value="F:oxidoreductase activity"/>
    <property type="evidence" value="ECO:0007669"/>
    <property type="project" value="UniProtKB-KW"/>
</dbReference>
<dbReference type="eggNOG" id="COG0665">
    <property type="taxonomic scope" value="Bacteria"/>
</dbReference>
<reference evidence="3 4" key="1">
    <citation type="submission" date="2013-03" db="EMBL/GenBank/DDBJ databases">
        <title>The Genome Sequence of Acinetobacter tandoii CIP 107469.</title>
        <authorList>
            <consortium name="The Broad Institute Genome Sequencing Platform"/>
            <consortium name="The Broad Institute Genome Sequencing Center for Infectious Disease"/>
            <person name="Cerqueira G."/>
            <person name="Feldgarden M."/>
            <person name="Courvalin P."/>
            <person name="Perichon B."/>
            <person name="Grillot-Courvalin C."/>
            <person name="Clermont D."/>
            <person name="Rocha E."/>
            <person name="Yoon E.-J."/>
            <person name="Nemec A."/>
            <person name="Walker B."/>
            <person name="Young S.K."/>
            <person name="Zeng Q."/>
            <person name="Gargeya S."/>
            <person name="Fitzgerald M."/>
            <person name="Haas B."/>
            <person name="Abouelleil A."/>
            <person name="Alvarado L."/>
            <person name="Arachchi H.M."/>
            <person name="Berlin A.M."/>
            <person name="Chapman S.B."/>
            <person name="Dewar J."/>
            <person name="Goldberg J."/>
            <person name="Griggs A."/>
            <person name="Gujja S."/>
            <person name="Hansen M."/>
            <person name="Howarth C."/>
            <person name="Imamovic A."/>
            <person name="Larimer J."/>
            <person name="McCowan C."/>
            <person name="Murphy C."/>
            <person name="Neiman D."/>
            <person name="Pearson M."/>
            <person name="Priest M."/>
            <person name="Roberts A."/>
            <person name="Saif S."/>
            <person name="Shea T."/>
            <person name="Sisk P."/>
            <person name="Sykes S."/>
            <person name="Wortman J."/>
            <person name="Nusbaum C."/>
            <person name="Birren B."/>
        </authorList>
    </citation>
    <scope>NUCLEOTIDE SEQUENCE [LARGE SCALE GENOMIC DNA]</scope>
    <source>
        <strain evidence="3 4">CIP 107469</strain>
    </source>
</reference>
<evidence type="ECO:0000313" key="3">
    <source>
        <dbReference type="EMBL" id="EOR06629.1"/>
    </source>
</evidence>
<proteinExistence type="predicted"/>
<dbReference type="SUPFAM" id="SSF51905">
    <property type="entry name" value="FAD/NAD(P)-binding domain"/>
    <property type="match status" value="1"/>
</dbReference>
<dbReference type="PANTHER" id="PTHR13847">
    <property type="entry name" value="SARCOSINE DEHYDROGENASE-RELATED"/>
    <property type="match status" value="1"/>
</dbReference>